<sequence length="634" mass="71991">MSTFLKKCSTFFQFPEESSVAHVDGLDLLTVNRQKSIIILTNAALYKFNIDNDNVSLESSHSILDLAKIFYREPNEIVLNFVDQKYHLQTTNSFTFANSILAQCSIIYFKINNIDLVVESLPENLITYKELTKRPILLLQTRFLAFAHHYKVKTIPSNVKVFKNWDRNPVSSITLESSTERIQNINAFTKAIAWDPNLFSLILKSFSPEHIVNFASQVVSNSIFLRALHLSNYRISSQNEFNFTLGPQCRFESINISNCITTFVFSVLNGFKNYKGKIKSISISNCALNNIDSLNLMNIIAEYPCFKHLTSFSLENASFEDIIPEKFENIFQMFTKIKEIYLNNINGDVSKHVKALLRHKNLNHIEIDKCTMKEATTMESSSENIVVLIIRDCILSQEALKGIAASILSKKRKKLCVFGLQGFMNSDQSLLYMNTLLEISPQPDIIEFDFHGFSIDQNSVNSFIEFLKTQTNLLYLGVRACFRKNTNVTLPLLADFIVKSRLSGIDISSDKLRGTPQSYVSFINSLTNCKSLTSISFMNTRLGDSGAQSIIKLAHELPSLEEISLDNIDLPSKTSFINLYSRLLEIASLRSIQTPKNDIQRLDLSNDSLPSLKKIITIKKDEFTKNIQCTNTSI</sequence>
<name>A2DNP4_TRIV3</name>
<reference evidence="1" key="2">
    <citation type="journal article" date="2007" name="Science">
        <title>Draft genome sequence of the sexually transmitted pathogen Trichomonas vaginalis.</title>
        <authorList>
            <person name="Carlton J.M."/>
            <person name="Hirt R.P."/>
            <person name="Silva J.C."/>
            <person name="Delcher A.L."/>
            <person name="Schatz M."/>
            <person name="Zhao Q."/>
            <person name="Wortman J.R."/>
            <person name="Bidwell S.L."/>
            <person name="Alsmark U.C.M."/>
            <person name="Besteiro S."/>
            <person name="Sicheritz-Ponten T."/>
            <person name="Noel C.J."/>
            <person name="Dacks J.B."/>
            <person name="Foster P.G."/>
            <person name="Simillion C."/>
            <person name="Van de Peer Y."/>
            <person name="Miranda-Saavedra D."/>
            <person name="Barton G.J."/>
            <person name="Westrop G.D."/>
            <person name="Mueller S."/>
            <person name="Dessi D."/>
            <person name="Fiori P.L."/>
            <person name="Ren Q."/>
            <person name="Paulsen I."/>
            <person name="Zhang H."/>
            <person name="Bastida-Corcuera F.D."/>
            <person name="Simoes-Barbosa A."/>
            <person name="Brown M.T."/>
            <person name="Hayes R.D."/>
            <person name="Mukherjee M."/>
            <person name="Okumura C.Y."/>
            <person name="Schneider R."/>
            <person name="Smith A.J."/>
            <person name="Vanacova S."/>
            <person name="Villalvazo M."/>
            <person name="Haas B.J."/>
            <person name="Pertea M."/>
            <person name="Feldblyum T.V."/>
            <person name="Utterback T.R."/>
            <person name="Shu C.L."/>
            <person name="Osoegawa K."/>
            <person name="de Jong P.J."/>
            <person name="Hrdy I."/>
            <person name="Horvathova L."/>
            <person name="Zubacova Z."/>
            <person name="Dolezal P."/>
            <person name="Malik S.B."/>
            <person name="Logsdon J.M. Jr."/>
            <person name="Henze K."/>
            <person name="Gupta A."/>
            <person name="Wang C.C."/>
            <person name="Dunne R.L."/>
            <person name="Upcroft J.A."/>
            <person name="Upcroft P."/>
            <person name="White O."/>
            <person name="Salzberg S.L."/>
            <person name="Tang P."/>
            <person name="Chiu C.-H."/>
            <person name="Lee Y.-S."/>
            <person name="Embley T.M."/>
            <person name="Coombs G.H."/>
            <person name="Mottram J.C."/>
            <person name="Tachezy J."/>
            <person name="Fraser-Liggett C.M."/>
            <person name="Johnson P.J."/>
        </authorList>
    </citation>
    <scope>NUCLEOTIDE SEQUENCE [LARGE SCALE GENOMIC DNA]</scope>
    <source>
        <strain evidence="1">G3</strain>
    </source>
</reference>
<accession>A2DNP4</accession>
<organism evidence="1 2">
    <name type="scientific">Trichomonas vaginalis (strain ATCC PRA-98 / G3)</name>
    <dbReference type="NCBI Taxonomy" id="412133"/>
    <lineage>
        <taxon>Eukaryota</taxon>
        <taxon>Metamonada</taxon>
        <taxon>Parabasalia</taxon>
        <taxon>Trichomonadida</taxon>
        <taxon>Trichomonadidae</taxon>
        <taxon>Trichomonas</taxon>
    </lineage>
</organism>
<dbReference type="EMBL" id="DS113223">
    <property type="protein sequence ID" value="EAY18047.1"/>
    <property type="molecule type" value="Genomic_DNA"/>
</dbReference>
<dbReference type="AlphaFoldDB" id="A2DNP4"/>
<evidence type="ECO:0000313" key="2">
    <source>
        <dbReference type="Proteomes" id="UP000001542"/>
    </source>
</evidence>
<dbReference type="InParanoid" id="A2DNP4"/>
<dbReference type="InterPro" id="IPR032675">
    <property type="entry name" value="LRR_dom_sf"/>
</dbReference>
<evidence type="ECO:0008006" key="3">
    <source>
        <dbReference type="Google" id="ProtNLM"/>
    </source>
</evidence>
<dbReference type="GO" id="GO:0005886">
    <property type="term" value="C:plasma membrane"/>
    <property type="evidence" value="ECO:0000318"/>
    <property type="project" value="GO_Central"/>
</dbReference>
<dbReference type="OrthoDB" id="18598at2759"/>
<dbReference type="VEuPathDB" id="TrichDB:TVAGG3_0608020"/>
<dbReference type="GO" id="GO:0034315">
    <property type="term" value="P:regulation of Arp2/3 complex-mediated actin nucleation"/>
    <property type="evidence" value="ECO:0000318"/>
    <property type="project" value="GO_Central"/>
</dbReference>
<dbReference type="KEGG" id="tva:5463551"/>
<dbReference type="RefSeq" id="XP_001579033.1">
    <property type="nucleotide sequence ID" value="XM_001578983.1"/>
</dbReference>
<evidence type="ECO:0000313" key="1">
    <source>
        <dbReference type="EMBL" id="EAY18047.1"/>
    </source>
</evidence>
<dbReference type="GO" id="GO:0030027">
    <property type="term" value="C:lamellipodium"/>
    <property type="evidence" value="ECO:0000318"/>
    <property type="project" value="GO_Central"/>
</dbReference>
<protein>
    <recommendedName>
        <fullName evidence="3">Leucine Rich Repeat family protein</fullName>
    </recommendedName>
</protein>
<dbReference type="VEuPathDB" id="TrichDB:TVAG_113910"/>
<dbReference type="Proteomes" id="UP000001542">
    <property type="component" value="Unassembled WGS sequence"/>
</dbReference>
<dbReference type="Gene3D" id="3.80.10.10">
    <property type="entry name" value="Ribonuclease Inhibitor"/>
    <property type="match status" value="1"/>
</dbReference>
<dbReference type="SMR" id="A2DNP4"/>
<dbReference type="GO" id="GO:0016477">
    <property type="term" value="P:cell migration"/>
    <property type="evidence" value="ECO:0000318"/>
    <property type="project" value="GO_Central"/>
</dbReference>
<dbReference type="SUPFAM" id="SSF52047">
    <property type="entry name" value="RNI-like"/>
    <property type="match status" value="1"/>
</dbReference>
<proteinExistence type="predicted"/>
<reference evidence="1" key="1">
    <citation type="submission" date="2006-10" db="EMBL/GenBank/DDBJ databases">
        <authorList>
            <person name="Amadeo P."/>
            <person name="Zhao Q."/>
            <person name="Wortman J."/>
            <person name="Fraser-Liggett C."/>
            <person name="Carlton J."/>
        </authorList>
    </citation>
    <scope>NUCLEOTIDE SEQUENCE</scope>
    <source>
        <strain evidence="1">G3</strain>
    </source>
</reference>
<keyword evidence="2" id="KW-1185">Reference proteome</keyword>
<gene>
    <name evidence="1" type="ORF">TVAG_113910</name>
</gene>